<accession>A0AAW9GG66</accession>
<dbReference type="AlphaFoldDB" id="A0AAW9GG66"/>
<evidence type="ECO:0008006" key="3">
    <source>
        <dbReference type="Google" id="ProtNLM"/>
    </source>
</evidence>
<dbReference type="Proteomes" id="UP001274571">
    <property type="component" value="Unassembled WGS sequence"/>
</dbReference>
<dbReference type="EMBL" id="JAXCMD010000005">
    <property type="protein sequence ID" value="MDY0853228.1"/>
    <property type="molecule type" value="Genomic_DNA"/>
</dbReference>
<dbReference type="RefSeq" id="WP_320482987.1">
    <property type="nucleotide sequence ID" value="NZ_JAXCMD010000005.1"/>
</dbReference>
<gene>
    <name evidence="1" type="ORF">SOH20_20275</name>
</gene>
<name>A0AAW9GG66_BACTU</name>
<proteinExistence type="predicted"/>
<comment type="caution">
    <text evidence="1">The sequence shown here is derived from an EMBL/GenBank/DDBJ whole genome shotgun (WGS) entry which is preliminary data.</text>
</comment>
<reference evidence="1" key="1">
    <citation type="submission" date="2023-11" db="EMBL/GenBank/DDBJ databases">
        <title>Genome Sequence of Bacillus thuringiensis stain BLB 30AF.</title>
        <authorList>
            <person name="Farhat A."/>
        </authorList>
    </citation>
    <scope>NUCLEOTIDE SEQUENCE</scope>
    <source>
        <strain evidence="1">BLB30AF</strain>
    </source>
</reference>
<organism evidence="1 2">
    <name type="scientific">Bacillus thuringiensis</name>
    <dbReference type="NCBI Taxonomy" id="1428"/>
    <lineage>
        <taxon>Bacteria</taxon>
        <taxon>Bacillati</taxon>
        <taxon>Bacillota</taxon>
        <taxon>Bacilli</taxon>
        <taxon>Bacillales</taxon>
        <taxon>Bacillaceae</taxon>
        <taxon>Bacillus</taxon>
        <taxon>Bacillus cereus group</taxon>
    </lineage>
</organism>
<protein>
    <recommendedName>
        <fullName evidence="3">Phage protein</fullName>
    </recommendedName>
</protein>
<evidence type="ECO:0000313" key="1">
    <source>
        <dbReference type="EMBL" id="MDY0853228.1"/>
    </source>
</evidence>
<sequence length="114" mass="13768">MKEYDSFENVRDALRCLNEYFTHPFDKYIYLVFDKQEGEAAITDDPSDVVKQWIVDYEYNLSCLEDIEVYEYRKVEDDPDWLERFNNWKRSCIKGYIRTKSKVSADFELSVSVF</sequence>
<evidence type="ECO:0000313" key="2">
    <source>
        <dbReference type="Proteomes" id="UP001274571"/>
    </source>
</evidence>